<proteinExistence type="inferred from homology"/>
<dbReference type="Pfam" id="PF04434">
    <property type="entry name" value="SWIM"/>
    <property type="match status" value="1"/>
</dbReference>
<dbReference type="SMART" id="SM00575">
    <property type="entry name" value="ZnF_PMZ"/>
    <property type="match status" value="1"/>
</dbReference>
<keyword evidence="9" id="KW-1185">Reference proteome</keyword>
<evidence type="ECO:0000256" key="2">
    <source>
        <dbReference type="ARBA" id="ARBA00022723"/>
    </source>
</evidence>
<evidence type="ECO:0000313" key="8">
    <source>
        <dbReference type="EMBL" id="URD73077.1"/>
    </source>
</evidence>
<name>A0A9E7EAS5_9LILI</name>
<comment type="similarity">
    <text evidence="1">Belongs to the FHY3/FAR1 family.</text>
</comment>
<organism evidence="8 9">
    <name type="scientific">Musa troglodytarum</name>
    <name type="common">fe'i banana</name>
    <dbReference type="NCBI Taxonomy" id="320322"/>
    <lineage>
        <taxon>Eukaryota</taxon>
        <taxon>Viridiplantae</taxon>
        <taxon>Streptophyta</taxon>
        <taxon>Embryophyta</taxon>
        <taxon>Tracheophyta</taxon>
        <taxon>Spermatophyta</taxon>
        <taxon>Magnoliopsida</taxon>
        <taxon>Liliopsida</taxon>
        <taxon>Zingiberales</taxon>
        <taxon>Musaceae</taxon>
        <taxon>Musa</taxon>
    </lineage>
</organism>
<dbReference type="GO" id="GO:0003677">
    <property type="term" value="F:DNA binding"/>
    <property type="evidence" value="ECO:0007669"/>
    <property type="project" value="UniProtKB-KW"/>
</dbReference>
<feature type="compositionally biased region" description="Basic and acidic residues" evidence="6">
    <location>
        <begin position="10"/>
        <end position="29"/>
    </location>
</feature>
<reference evidence="8" key="1">
    <citation type="submission" date="2022-05" db="EMBL/GenBank/DDBJ databases">
        <title>The Musa troglodytarum L. genome provides insights into the mechanism of non-climacteric behaviour and enrichment of carotenoids.</title>
        <authorList>
            <person name="Wang J."/>
        </authorList>
    </citation>
    <scope>NUCLEOTIDE SEQUENCE</scope>
    <source>
        <tissue evidence="8">Leaf</tissue>
    </source>
</reference>
<feature type="compositionally biased region" description="Low complexity" evidence="6">
    <location>
        <begin position="32"/>
        <end position="41"/>
    </location>
</feature>
<dbReference type="GO" id="GO:0006355">
    <property type="term" value="P:regulation of DNA-templated transcription"/>
    <property type="evidence" value="ECO:0007669"/>
    <property type="project" value="InterPro"/>
</dbReference>
<feature type="region of interest" description="Disordered" evidence="6">
    <location>
        <begin position="1083"/>
        <end position="1174"/>
    </location>
</feature>
<keyword evidence="4" id="KW-0862">Zinc</keyword>
<dbReference type="InterPro" id="IPR018289">
    <property type="entry name" value="MULE_transposase_dom"/>
</dbReference>
<evidence type="ECO:0000256" key="4">
    <source>
        <dbReference type="ARBA" id="ARBA00022833"/>
    </source>
</evidence>
<feature type="compositionally biased region" description="Pro residues" evidence="6">
    <location>
        <begin position="56"/>
        <end position="66"/>
    </location>
</feature>
<dbReference type="GO" id="GO:0008270">
    <property type="term" value="F:zinc ion binding"/>
    <property type="evidence" value="ECO:0007669"/>
    <property type="project" value="UniProtKB-KW"/>
</dbReference>
<keyword evidence="2" id="KW-0479">Metal-binding</keyword>
<gene>
    <name evidence="8" type="ORF">MUK42_34648</name>
</gene>
<dbReference type="EMBL" id="CP097502">
    <property type="protein sequence ID" value="URD73077.1"/>
    <property type="molecule type" value="Genomic_DNA"/>
</dbReference>
<evidence type="ECO:0000256" key="5">
    <source>
        <dbReference type="PROSITE-ProRule" id="PRU00325"/>
    </source>
</evidence>
<feature type="compositionally biased region" description="Pro residues" evidence="6">
    <location>
        <begin position="73"/>
        <end position="94"/>
    </location>
</feature>
<dbReference type="PANTHER" id="PTHR31669">
    <property type="entry name" value="PROTEIN FAR1-RELATED SEQUENCE 10-RELATED"/>
    <property type="match status" value="1"/>
</dbReference>
<dbReference type="InterPro" id="IPR004330">
    <property type="entry name" value="FAR1_DNA_bnd_dom"/>
</dbReference>
<dbReference type="Proteomes" id="UP001055439">
    <property type="component" value="Chromosome 1"/>
</dbReference>
<sequence length="1262" mass="141655">MVLISEITEEAPKAEGDGPPDPKVERSDDAEPPLAAAETTAQDTNPIELEQTQLQPPTPTQEPLPLPEQQEQPPLPQDPVPEPSEINPPPPSPPSSSSAPPDDSQLAAPAPPSLSAPVKVPYNEYALRVAYIMRSYLHMRPGSATAHAPAASAADGEDRCRATMEVTRRENGRWGVSKIELEHTHSLDPPPDPAGTIAAGGLVPVVGMEFDSISAAKQYYSAYSEKMGFQSKMGSGKRSRGTRLLIMQRFSCSKGHFPTYNKGVENSTKKRKRGTYKKRTEKEAEEAKKDGNAVEVIQLESSTDKEGMAVDEHRGEVQSGRPETSDAGKTPSSSVNEKGKGKDVGKVPLVSNPGQSRLLRELGIRVSRYTHEERRNIILKYMQKRSGRQAVDRSIKIPSRQALAERRQRGVGGKFLSREETQDMRKATAHYFDAFRCVWEQSRFFFEVIACGSPFKTMNRQEETIEEEPELPAEVVANAGGVPIVGMVFENEDKAYDYYIKYAGSIGFSVRKGWWDKSARNVTRSRVYVCSREGFRPKNEARRPRAETRTGCPARMAIKLTSSGKYRITEFVPEHNHQLAAPLDMQMLSSKKLLTKVQPVGRQNASIIPAGYKNYLRAKRSRDVQLGDTGALLEYFQRMKGDNPSFYYAIQVDEYDQMTNVFWADAKSMIDYHYFGDVVCFDTSYKVNDYGRPFALFIGVNHHKQAIMFAAAFLYDETVESYKWLFESFKTAMCGKQPKTIFTDRCSAISDAIAASWPGTVQRLCIEQIYQNATKQLANVFESSETFAHDFSQCIYDFEDEDEFLLAWNLMLEKYNLKDNEWLTKLYEERENWSSAYGRQTFSADIKSALRVESLSSLHKEHLNLEKDLRHFLDVYEMLLEERRYAELQADYNANQGTPRIPPLRLLWQASNAYTPVVFEIFKREFELFLDCMVYSGGEVGSLSEYQVTVKEKSKVHCVRFDSSDGSVICSCSKFEFVGIQCCHVIKVLDFRNIKELPPQFILKRWRKDAKAGSLSESHGATLDGDPKSSVSKRYGSLCRVLFKLAARAAENEEAFRFMVNHSDQLLEQVEQILQAKLLEKPSVSGTSKGQPHNLIDSVNPGHDNGNETQKPSGKKKNGGTRRRQQSEVEVNKRQKARKGPSDEAEVAIRDGDSHMPPTSMPSQPGNPSNQFLAPNQFMQGPFVTSHQFGLGAVQGFHPMTQFGQDSSAQTMPPQPFPSSSHFTQGFPTPDLQALQFIGSNAQLDHQSSDQGQCAIPVWDFL</sequence>
<evidence type="ECO:0000256" key="3">
    <source>
        <dbReference type="ARBA" id="ARBA00022771"/>
    </source>
</evidence>
<feature type="compositionally biased region" description="Low complexity" evidence="6">
    <location>
        <begin position="95"/>
        <end position="108"/>
    </location>
</feature>
<dbReference type="InterPro" id="IPR031052">
    <property type="entry name" value="FHY3/FAR1"/>
</dbReference>
<keyword evidence="8" id="KW-0238">DNA-binding</keyword>
<accession>A0A9E7EAS5</accession>
<dbReference type="InterPro" id="IPR006564">
    <property type="entry name" value="Znf_PMZ"/>
</dbReference>
<feature type="compositionally biased region" description="Basic and acidic residues" evidence="6">
    <location>
        <begin position="302"/>
        <end position="316"/>
    </location>
</feature>
<dbReference type="Pfam" id="PF10551">
    <property type="entry name" value="MULE"/>
    <property type="match status" value="1"/>
</dbReference>
<dbReference type="Pfam" id="PF03101">
    <property type="entry name" value="FAR1"/>
    <property type="match status" value="1"/>
</dbReference>
<dbReference type="PANTHER" id="PTHR31669:SF162">
    <property type="entry name" value="PROTEIN FAR1-RELATED SEQUENCE"/>
    <property type="match status" value="1"/>
</dbReference>
<evidence type="ECO:0000256" key="6">
    <source>
        <dbReference type="SAM" id="MobiDB-lite"/>
    </source>
</evidence>
<dbReference type="OrthoDB" id="2402896at2759"/>
<feature type="compositionally biased region" description="Basic residues" evidence="6">
    <location>
        <begin position="1113"/>
        <end position="1124"/>
    </location>
</feature>
<evidence type="ECO:0000256" key="1">
    <source>
        <dbReference type="ARBA" id="ARBA00005889"/>
    </source>
</evidence>
<keyword evidence="3 5" id="KW-0863">Zinc-finger</keyword>
<protein>
    <submittedName>
        <fullName evidence="8">FAR1 DNA-binding domain</fullName>
    </submittedName>
</protein>
<dbReference type="InterPro" id="IPR007527">
    <property type="entry name" value="Znf_SWIM"/>
</dbReference>
<feature type="compositionally biased region" description="Basic and acidic residues" evidence="6">
    <location>
        <begin position="278"/>
        <end position="292"/>
    </location>
</feature>
<evidence type="ECO:0000259" key="7">
    <source>
        <dbReference type="PROSITE" id="PS50966"/>
    </source>
</evidence>
<feature type="region of interest" description="Disordered" evidence="6">
    <location>
        <begin position="256"/>
        <end position="352"/>
    </location>
</feature>
<feature type="domain" description="SWIM-type" evidence="7">
    <location>
        <begin position="946"/>
        <end position="993"/>
    </location>
</feature>
<dbReference type="PROSITE" id="PS50966">
    <property type="entry name" value="ZF_SWIM"/>
    <property type="match status" value="1"/>
</dbReference>
<evidence type="ECO:0000313" key="9">
    <source>
        <dbReference type="Proteomes" id="UP001055439"/>
    </source>
</evidence>
<feature type="region of interest" description="Disordered" evidence="6">
    <location>
        <begin position="1"/>
        <end position="117"/>
    </location>
</feature>
<feature type="compositionally biased region" description="Polar residues" evidence="6">
    <location>
        <begin position="1161"/>
        <end position="1174"/>
    </location>
</feature>
<dbReference type="AlphaFoldDB" id="A0A9E7EAS5"/>